<reference evidence="3 4" key="1">
    <citation type="submission" date="2019-08" db="EMBL/GenBank/DDBJ databases">
        <authorList>
            <person name="Khan S.A."/>
            <person name="Jeon C.O."/>
            <person name="Jeong S.E."/>
        </authorList>
    </citation>
    <scope>NUCLEOTIDE SEQUENCE [LARGE SCALE GENOMIC DNA]</scope>
    <source>
        <strain evidence="4">IMCC1728</strain>
    </source>
</reference>
<keyword evidence="4" id="KW-1185">Reference proteome</keyword>
<feature type="compositionally biased region" description="Basic residues" evidence="1">
    <location>
        <begin position="100"/>
        <end position="110"/>
    </location>
</feature>
<feature type="region of interest" description="Disordered" evidence="1">
    <location>
        <begin position="100"/>
        <end position="126"/>
    </location>
</feature>
<feature type="region of interest" description="Disordered" evidence="1">
    <location>
        <begin position="147"/>
        <end position="186"/>
    </location>
</feature>
<proteinExistence type="predicted"/>
<comment type="caution">
    <text evidence="3">The sequence shown here is derived from an EMBL/GenBank/DDBJ whole genome shotgun (WGS) entry which is preliminary data.</text>
</comment>
<evidence type="ECO:0000259" key="2">
    <source>
        <dbReference type="PROSITE" id="PS50106"/>
    </source>
</evidence>
<dbReference type="InterPro" id="IPR001478">
    <property type="entry name" value="PDZ"/>
</dbReference>
<feature type="region of interest" description="Disordered" evidence="1">
    <location>
        <begin position="204"/>
        <end position="263"/>
    </location>
</feature>
<feature type="compositionally biased region" description="Low complexity" evidence="1">
    <location>
        <begin position="243"/>
        <end position="258"/>
    </location>
</feature>
<feature type="compositionally biased region" description="Low complexity" evidence="1">
    <location>
        <begin position="208"/>
        <end position="221"/>
    </location>
</feature>
<accession>A0A5C6TYH6</accession>
<feature type="compositionally biased region" description="Basic residues" evidence="1">
    <location>
        <begin position="222"/>
        <end position="234"/>
    </location>
</feature>
<feature type="region of interest" description="Disordered" evidence="1">
    <location>
        <begin position="39"/>
        <end position="84"/>
    </location>
</feature>
<dbReference type="AlphaFoldDB" id="A0A5C6TYH6"/>
<protein>
    <submittedName>
        <fullName evidence="3">PDZ domain-containing protein</fullName>
    </submittedName>
</protein>
<gene>
    <name evidence="3" type="ORF">FSC37_05015</name>
</gene>
<dbReference type="SUPFAM" id="SSF50156">
    <property type="entry name" value="PDZ domain-like"/>
    <property type="match status" value="1"/>
</dbReference>
<name>A0A5C6TYH6_9BURK</name>
<feature type="compositionally biased region" description="Low complexity" evidence="1">
    <location>
        <begin position="44"/>
        <end position="57"/>
    </location>
</feature>
<dbReference type="InterPro" id="IPR036034">
    <property type="entry name" value="PDZ_sf"/>
</dbReference>
<dbReference type="Proteomes" id="UP000321832">
    <property type="component" value="Unassembled WGS sequence"/>
</dbReference>
<feature type="compositionally biased region" description="Basic residues" evidence="1">
    <location>
        <begin position="61"/>
        <end position="84"/>
    </location>
</feature>
<sequence>MKSPRALQGRRERSCCGSARLVARFAGVRHAGIVASPGVDRGLARPAAGAARAGGAQREQRPHRRPGTRPGGHGRRDRRGRRGRWLVCHAGAAARRLRCGHRRRRPGAHHRLPDPRGRACRPAHRWRAPRARARGGLRPGYRLRPCAGTDATQADASADRPLVRRHARRTADDRQRPARWRPQPRTAGVAARVLGLLGVPHRHGAVHRAAAQRPQRRGPVQPRRRTAGHRLAGRRRGDGAGRGSPARQHVRAGRPAQAGDRRDARAWRLARQHARWLGLNCEERDGEIRVLRVTQDGPAEAAGIQPGDRILRIDDAEVAALETLWKTLWRNGAERDVRLTIRRDGEVQTFTVHATDRMKTLRRPQGI</sequence>
<dbReference type="Gene3D" id="2.30.42.10">
    <property type="match status" value="1"/>
</dbReference>
<evidence type="ECO:0000313" key="3">
    <source>
        <dbReference type="EMBL" id="TXC65653.1"/>
    </source>
</evidence>
<evidence type="ECO:0000256" key="1">
    <source>
        <dbReference type="SAM" id="MobiDB-lite"/>
    </source>
</evidence>
<evidence type="ECO:0000313" key="4">
    <source>
        <dbReference type="Proteomes" id="UP000321832"/>
    </source>
</evidence>
<dbReference type="Pfam" id="PF13180">
    <property type="entry name" value="PDZ_2"/>
    <property type="match status" value="1"/>
</dbReference>
<feature type="domain" description="PDZ" evidence="2">
    <location>
        <begin position="266"/>
        <end position="345"/>
    </location>
</feature>
<dbReference type="PROSITE" id="PS50106">
    <property type="entry name" value="PDZ"/>
    <property type="match status" value="1"/>
</dbReference>
<dbReference type="EMBL" id="VOPW01000001">
    <property type="protein sequence ID" value="TXC65653.1"/>
    <property type="molecule type" value="Genomic_DNA"/>
</dbReference>
<dbReference type="SMART" id="SM00228">
    <property type="entry name" value="PDZ"/>
    <property type="match status" value="1"/>
</dbReference>
<organism evidence="3 4">
    <name type="scientific">Piscinibacter aquaticus</name>
    <dbReference type="NCBI Taxonomy" id="392597"/>
    <lineage>
        <taxon>Bacteria</taxon>
        <taxon>Pseudomonadati</taxon>
        <taxon>Pseudomonadota</taxon>
        <taxon>Betaproteobacteria</taxon>
        <taxon>Burkholderiales</taxon>
        <taxon>Sphaerotilaceae</taxon>
        <taxon>Piscinibacter</taxon>
    </lineage>
</organism>